<sequence>MRPASRISRALNILQRLYTTSPTPLNILFFGSDQFSIHSLNALHQLKNEAPDLIGGLRVVTKPTKKCGRNLSVTKTVPIADFNAKLGLPPIIECDSREEMLGVVMKALQSERYDMIVAVSFGKLIPKELLSKVPYTLNVHPSLLPRYKGSSPIQYALLEQDDVTGVSIQTLHPEKFDCGKIIAQTQPLKLKKLLEETSVSELDLSSYASSDATPKVNKLMDSLGYRGSELLADVIRNRLYDSREGLVPPYAESYAPKITTQMRQIQWASDTALRTLSKFEALGSTFALKETGKKNHDTKLKRVIFHSLTRYESEPVPSTLGLQTGSFEYDATQKCAALRFSDGNCLKCTKIQFEGFKIESPEQFFKSLRKRCGTLSYKMNFV</sequence>
<dbReference type="CDD" id="cd08646">
    <property type="entry name" value="FMT_core_Met-tRNA-FMT_N"/>
    <property type="match status" value="1"/>
</dbReference>
<evidence type="ECO:0000313" key="4">
    <source>
        <dbReference type="EMBL" id="SCV00610.1"/>
    </source>
</evidence>
<proteinExistence type="predicted"/>
<dbReference type="EMBL" id="LT598452">
    <property type="protein sequence ID" value="SCV00610.1"/>
    <property type="molecule type" value="Genomic_DNA"/>
</dbReference>
<gene>
    <name evidence="4" type="ORF">LANO_0F07734G</name>
</gene>
<dbReference type="InterPro" id="IPR002376">
    <property type="entry name" value="Formyl_transf_N"/>
</dbReference>
<organism evidence="4 5">
    <name type="scientific">Lachancea nothofagi CBS 11611</name>
    <dbReference type="NCBI Taxonomy" id="1266666"/>
    <lineage>
        <taxon>Eukaryota</taxon>
        <taxon>Fungi</taxon>
        <taxon>Dikarya</taxon>
        <taxon>Ascomycota</taxon>
        <taxon>Saccharomycotina</taxon>
        <taxon>Saccharomycetes</taxon>
        <taxon>Saccharomycetales</taxon>
        <taxon>Saccharomycetaceae</taxon>
        <taxon>Lachancea</taxon>
    </lineage>
</organism>
<dbReference type="GO" id="GO:0005739">
    <property type="term" value="C:mitochondrion"/>
    <property type="evidence" value="ECO:0007669"/>
    <property type="project" value="TreeGrafter"/>
</dbReference>
<evidence type="ECO:0000256" key="1">
    <source>
        <dbReference type="ARBA" id="ARBA00012261"/>
    </source>
</evidence>
<dbReference type="PANTHER" id="PTHR11138">
    <property type="entry name" value="METHIONYL-TRNA FORMYLTRANSFERASE"/>
    <property type="match status" value="1"/>
</dbReference>
<dbReference type="Proteomes" id="UP000189911">
    <property type="component" value="Chromosome F"/>
</dbReference>
<evidence type="ECO:0000256" key="2">
    <source>
        <dbReference type="ARBA" id="ARBA00014185"/>
    </source>
</evidence>
<name>A0A1G4K923_9SACH</name>
<evidence type="ECO:0000259" key="3">
    <source>
        <dbReference type="Pfam" id="PF00551"/>
    </source>
</evidence>
<dbReference type="Gene3D" id="3.40.50.12230">
    <property type="match status" value="1"/>
</dbReference>
<protein>
    <recommendedName>
        <fullName evidence="2">Methionyl-tRNA formyltransferase, mitochondrial</fullName>
        <ecNumber evidence="1">2.1.2.9</ecNumber>
    </recommendedName>
</protein>
<dbReference type="PANTHER" id="PTHR11138:SF5">
    <property type="entry name" value="METHIONYL-TRNA FORMYLTRANSFERASE, MITOCHONDRIAL"/>
    <property type="match status" value="1"/>
</dbReference>
<accession>A0A1G4K923</accession>
<reference evidence="5" key="1">
    <citation type="submission" date="2016-03" db="EMBL/GenBank/DDBJ databases">
        <authorList>
            <person name="Devillers Hugo."/>
        </authorList>
    </citation>
    <scope>NUCLEOTIDE SEQUENCE [LARGE SCALE GENOMIC DNA]</scope>
</reference>
<dbReference type="GO" id="GO:0004479">
    <property type="term" value="F:methionyl-tRNA formyltransferase activity"/>
    <property type="evidence" value="ECO:0007669"/>
    <property type="project" value="UniProtKB-EC"/>
</dbReference>
<dbReference type="InterPro" id="IPR005794">
    <property type="entry name" value="Fmt"/>
</dbReference>
<keyword evidence="5" id="KW-1185">Reference proteome</keyword>
<dbReference type="InterPro" id="IPR041711">
    <property type="entry name" value="Met-tRNA-FMT_N"/>
</dbReference>
<dbReference type="OrthoDB" id="10268103at2759"/>
<feature type="domain" description="Formyl transferase N-terminal" evidence="3">
    <location>
        <begin position="26"/>
        <end position="187"/>
    </location>
</feature>
<dbReference type="Pfam" id="PF00551">
    <property type="entry name" value="Formyl_trans_N"/>
    <property type="match status" value="1"/>
</dbReference>
<evidence type="ECO:0000313" key="5">
    <source>
        <dbReference type="Proteomes" id="UP000189911"/>
    </source>
</evidence>
<dbReference type="InterPro" id="IPR036477">
    <property type="entry name" value="Formyl_transf_N_sf"/>
</dbReference>
<dbReference type="EC" id="2.1.2.9" evidence="1"/>
<dbReference type="AlphaFoldDB" id="A0A1G4K923"/>
<dbReference type="SUPFAM" id="SSF53328">
    <property type="entry name" value="Formyltransferase"/>
    <property type="match status" value="1"/>
</dbReference>
<dbReference type="NCBIfam" id="TIGR00460">
    <property type="entry name" value="fmt"/>
    <property type="match status" value="1"/>
</dbReference>